<evidence type="ECO:0000313" key="2">
    <source>
        <dbReference type="EMBL" id="CAK9439727.1"/>
    </source>
</evidence>
<dbReference type="EMBL" id="OZ022408">
    <property type="protein sequence ID" value="CAK9439727.1"/>
    <property type="molecule type" value="Genomic_DNA"/>
</dbReference>
<evidence type="ECO:0000313" key="3">
    <source>
        <dbReference type="Proteomes" id="UP001497383"/>
    </source>
</evidence>
<keyword evidence="1" id="KW-1133">Transmembrane helix</keyword>
<feature type="transmembrane region" description="Helical" evidence="1">
    <location>
        <begin position="41"/>
        <end position="62"/>
    </location>
</feature>
<dbReference type="Proteomes" id="UP001497383">
    <property type="component" value="Chromosome 4"/>
</dbReference>
<protein>
    <submittedName>
        <fullName evidence="2">Uncharacterized protein</fullName>
    </submittedName>
</protein>
<organism evidence="2 3">
    <name type="scientific">Lodderomyces beijingensis</name>
    <dbReference type="NCBI Taxonomy" id="1775926"/>
    <lineage>
        <taxon>Eukaryota</taxon>
        <taxon>Fungi</taxon>
        <taxon>Dikarya</taxon>
        <taxon>Ascomycota</taxon>
        <taxon>Saccharomycotina</taxon>
        <taxon>Pichiomycetes</taxon>
        <taxon>Debaryomycetaceae</taxon>
        <taxon>Candida/Lodderomyces clade</taxon>
        <taxon>Lodderomyces</taxon>
    </lineage>
</organism>
<evidence type="ECO:0000256" key="1">
    <source>
        <dbReference type="SAM" id="Phobius"/>
    </source>
</evidence>
<keyword evidence="1" id="KW-0472">Membrane</keyword>
<sequence>MTHHPTTSKEYHKHTSTTCSSIYNMYYVHFPFSMLTKTESIILHISVLSFMVFILYGIYSYLPACAMTALSQGYFYIFGDPLE</sequence>
<accession>A0ABP0ZPK7</accession>
<reference evidence="2 3" key="1">
    <citation type="submission" date="2024-03" db="EMBL/GenBank/DDBJ databases">
        <authorList>
            <person name="Brejova B."/>
        </authorList>
    </citation>
    <scope>NUCLEOTIDE SEQUENCE [LARGE SCALE GENOMIC DNA]</scope>
    <source>
        <strain evidence="2 3">CBS 14171</strain>
    </source>
</reference>
<dbReference type="RefSeq" id="XP_066830765.1">
    <property type="nucleotide sequence ID" value="XM_066973980.1"/>
</dbReference>
<dbReference type="GeneID" id="92209023"/>
<keyword evidence="1" id="KW-0812">Transmembrane</keyword>
<keyword evidence="3" id="KW-1185">Reference proteome</keyword>
<proteinExistence type="predicted"/>
<gene>
    <name evidence="2" type="ORF">LODBEIA_P38270</name>
</gene>
<name>A0ABP0ZPK7_9ASCO</name>